<dbReference type="SUPFAM" id="SSF53300">
    <property type="entry name" value="vWA-like"/>
    <property type="match status" value="1"/>
</dbReference>
<dbReference type="InterPro" id="IPR049883">
    <property type="entry name" value="NOTCH1_EGF-like"/>
</dbReference>
<dbReference type="Pfam" id="PF14670">
    <property type="entry name" value="FXa_inhibition"/>
    <property type="match status" value="2"/>
</dbReference>
<dbReference type="SUPFAM" id="SSF49899">
    <property type="entry name" value="Concanavalin A-like lectins/glucanases"/>
    <property type="match status" value="1"/>
</dbReference>
<evidence type="ECO:0000256" key="2">
    <source>
        <dbReference type="ARBA" id="ARBA00022729"/>
    </source>
</evidence>
<feature type="domain" description="Sushi" evidence="14">
    <location>
        <begin position="411"/>
        <end position="472"/>
    </location>
</feature>
<feature type="domain" description="EGF-like" evidence="11">
    <location>
        <begin position="1226"/>
        <end position="1262"/>
    </location>
</feature>
<dbReference type="InterPro" id="IPR036465">
    <property type="entry name" value="vWFA_dom_sf"/>
</dbReference>
<dbReference type="InterPro" id="IPR003609">
    <property type="entry name" value="Pan_app"/>
</dbReference>
<dbReference type="Gene3D" id="2.10.50.10">
    <property type="entry name" value="Tumor Necrosis Factor Receptor, subunit A, domain 2"/>
    <property type="match status" value="2"/>
</dbReference>
<feature type="disulfide bond" evidence="6">
    <location>
        <begin position="1328"/>
        <end position="1337"/>
    </location>
</feature>
<name>A0ABN8MWG3_9CNID</name>
<dbReference type="Pfam" id="PF12662">
    <property type="entry name" value="cEGF"/>
    <property type="match status" value="1"/>
</dbReference>
<feature type="domain" description="EGF-like" evidence="11">
    <location>
        <begin position="1828"/>
        <end position="1864"/>
    </location>
</feature>
<feature type="domain" description="Sushi" evidence="14">
    <location>
        <begin position="2291"/>
        <end position="2348"/>
    </location>
</feature>
<dbReference type="InterPro" id="IPR013032">
    <property type="entry name" value="EGF-like_CS"/>
</dbReference>
<evidence type="ECO:0008006" key="19">
    <source>
        <dbReference type="Google" id="ProtNLM"/>
    </source>
</evidence>
<evidence type="ECO:0000313" key="17">
    <source>
        <dbReference type="EMBL" id="CAH3035800.1"/>
    </source>
</evidence>
<proteinExistence type="predicted"/>
<dbReference type="PROSITE" id="PS01286">
    <property type="entry name" value="FA58C_2"/>
    <property type="match status" value="1"/>
</dbReference>
<feature type="domain" description="HYR" evidence="13">
    <location>
        <begin position="640"/>
        <end position="724"/>
    </location>
</feature>
<feature type="signal peptide" evidence="8">
    <location>
        <begin position="1"/>
        <end position="20"/>
    </location>
</feature>
<evidence type="ECO:0000259" key="16">
    <source>
        <dbReference type="PROSITE" id="PS51828"/>
    </source>
</evidence>
<keyword evidence="7" id="KW-0768">Sushi</keyword>
<dbReference type="InterPro" id="IPR000436">
    <property type="entry name" value="Sushi_SCR_CCP_dom"/>
</dbReference>
<feature type="domain" description="EGF-like" evidence="11">
    <location>
        <begin position="1961"/>
        <end position="2001"/>
    </location>
</feature>
<feature type="domain" description="F5/8 type C" evidence="10">
    <location>
        <begin position="1667"/>
        <end position="1818"/>
    </location>
</feature>
<dbReference type="CDD" id="cd00033">
    <property type="entry name" value="CCP"/>
    <property type="match status" value="9"/>
</dbReference>
<feature type="domain" description="Apple" evidence="15">
    <location>
        <begin position="1585"/>
        <end position="1667"/>
    </location>
</feature>
<dbReference type="InterPro" id="IPR000152">
    <property type="entry name" value="EGF-type_Asp/Asn_hydroxyl_site"/>
</dbReference>
<dbReference type="Pfam" id="PF12661">
    <property type="entry name" value="hEGF"/>
    <property type="match status" value="2"/>
</dbReference>
<evidence type="ECO:0000313" key="18">
    <source>
        <dbReference type="Proteomes" id="UP001159405"/>
    </source>
</evidence>
<dbReference type="SMART" id="SM00179">
    <property type="entry name" value="EGF_CA"/>
    <property type="match status" value="11"/>
</dbReference>
<feature type="domain" description="Sushi" evidence="14">
    <location>
        <begin position="1861"/>
        <end position="1923"/>
    </location>
</feature>
<dbReference type="Gene3D" id="3.40.50.410">
    <property type="entry name" value="von Willebrand factor, type A domain"/>
    <property type="match status" value="1"/>
</dbReference>
<feature type="disulfide bond" evidence="7">
    <location>
        <begin position="2377"/>
        <end position="2404"/>
    </location>
</feature>
<comment type="caution">
    <text evidence="6">Lacks conserved residue(s) required for the propagation of feature annotation.</text>
</comment>
<feature type="disulfide bond" evidence="7">
    <location>
        <begin position="2261"/>
        <end position="2288"/>
    </location>
</feature>
<feature type="domain" description="EGF-like" evidence="11">
    <location>
        <begin position="1188"/>
        <end position="1224"/>
    </location>
</feature>
<dbReference type="Pfam" id="PF00431">
    <property type="entry name" value="CUB"/>
    <property type="match status" value="2"/>
</dbReference>
<evidence type="ECO:0000259" key="9">
    <source>
        <dbReference type="PROSITE" id="PS01180"/>
    </source>
</evidence>
<keyword evidence="2 8" id="KW-0732">Signal</keyword>
<dbReference type="CDD" id="cd00054">
    <property type="entry name" value="EGF_CA"/>
    <property type="match status" value="8"/>
</dbReference>
<feature type="domain" description="EGF-like" evidence="11">
    <location>
        <begin position="1150"/>
        <end position="1186"/>
    </location>
</feature>
<reference evidence="17 18" key="1">
    <citation type="submission" date="2022-05" db="EMBL/GenBank/DDBJ databases">
        <authorList>
            <consortium name="Genoscope - CEA"/>
            <person name="William W."/>
        </authorList>
    </citation>
    <scope>NUCLEOTIDE SEQUENCE [LARGE SCALE GENOMIC DNA]</scope>
</reference>
<dbReference type="PROSITE" id="PS00022">
    <property type="entry name" value="EGF_1"/>
    <property type="match status" value="5"/>
</dbReference>
<dbReference type="SMART" id="SM00473">
    <property type="entry name" value="PAN_AP"/>
    <property type="match status" value="1"/>
</dbReference>
<dbReference type="InterPro" id="IPR003410">
    <property type="entry name" value="HYR_dom"/>
</dbReference>
<protein>
    <recommendedName>
        <fullName evidence="19">Sushi, von Willebrand factor type A, EGF and pentraxin domain-containing protein 1-like</fullName>
    </recommendedName>
</protein>
<dbReference type="Gene3D" id="2.10.70.10">
    <property type="entry name" value="Complement Module, domain 1"/>
    <property type="match status" value="10"/>
</dbReference>
<evidence type="ECO:0000256" key="4">
    <source>
        <dbReference type="ARBA" id="ARBA00023157"/>
    </source>
</evidence>
<evidence type="ECO:0000259" key="14">
    <source>
        <dbReference type="PROSITE" id="PS50923"/>
    </source>
</evidence>
<dbReference type="EMBL" id="CALNXK010000004">
    <property type="protein sequence ID" value="CAH3035800.1"/>
    <property type="molecule type" value="Genomic_DNA"/>
</dbReference>
<dbReference type="InterPro" id="IPR009030">
    <property type="entry name" value="Growth_fac_rcpt_cys_sf"/>
</dbReference>
<feature type="domain" description="CUB" evidence="9">
    <location>
        <begin position="2521"/>
        <end position="2632"/>
    </location>
</feature>
<feature type="domain" description="Sushi" evidence="14">
    <location>
        <begin position="473"/>
        <end position="543"/>
    </location>
</feature>
<dbReference type="SMART" id="SM00159">
    <property type="entry name" value="PTX"/>
    <property type="match status" value="1"/>
</dbReference>
<organism evidence="17 18">
    <name type="scientific">Porites lobata</name>
    <dbReference type="NCBI Taxonomy" id="104759"/>
    <lineage>
        <taxon>Eukaryota</taxon>
        <taxon>Metazoa</taxon>
        <taxon>Cnidaria</taxon>
        <taxon>Anthozoa</taxon>
        <taxon>Hexacorallia</taxon>
        <taxon>Scleractinia</taxon>
        <taxon>Fungiina</taxon>
        <taxon>Poritidae</taxon>
        <taxon>Porites</taxon>
    </lineage>
</organism>
<evidence type="ECO:0000256" key="3">
    <source>
        <dbReference type="ARBA" id="ARBA00022737"/>
    </source>
</evidence>
<dbReference type="SUPFAM" id="SSF57196">
    <property type="entry name" value="EGF/Laminin"/>
    <property type="match status" value="4"/>
</dbReference>
<evidence type="ECO:0000259" key="15">
    <source>
        <dbReference type="PROSITE" id="PS50948"/>
    </source>
</evidence>
<dbReference type="SMART" id="SM00032">
    <property type="entry name" value="CCP"/>
    <property type="match status" value="10"/>
</dbReference>
<dbReference type="Gene3D" id="3.50.4.10">
    <property type="entry name" value="Hepatocyte Growth Factor"/>
    <property type="match status" value="1"/>
</dbReference>
<dbReference type="SUPFAM" id="SSF57414">
    <property type="entry name" value="Hairpin loop containing domain-like"/>
    <property type="match status" value="1"/>
</dbReference>
<dbReference type="PANTHER" id="PTHR45656">
    <property type="entry name" value="PROTEIN CBR-CLEC-78"/>
    <property type="match status" value="1"/>
</dbReference>
<dbReference type="Pfam" id="PF00354">
    <property type="entry name" value="Pentaxin"/>
    <property type="match status" value="1"/>
</dbReference>
<feature type="domain" description="EGF-like" evidence="11">
    <location>
        <begin position="1302"/>
        <end position="1338"/>
    </location>
</feature>
<dbReference type="Gene3D" id="2.60.120.200">
    <property type="match status" value="1"/>
</dbReference>
<dbReference type="PRINTS" id="PR00895">
    <property type="entry name" value="PENTAXIN"/>
</dbReference>
<dbReference type="InterPro" id="IPR026823">
    <property type="entry name" value="cEGF"/>
</dbReference>
<dbReference type="PROSITE" id="PS01180">
    <property type="entry name" value="CUB"/>
    <property type="match status" value="2"/>
</dbReference>
<dbReference type="Pfam" id="PF07645">
    <property type="entry name" value="EGF_CA"/>
    <property type="match status" value="1"/>
</dbReference>
<dbReference type="InterPro" id="IPR002035">
    <property type="entry name" value="VWF_A"/>
</dbReference>
<keyword evidence="18" id="KW-1185">Reference proteome</keyword>
<evidence type="ECO:0000259" key="10">
    <source>
        <dbReference type="PROSITE" id="PS50022"/>
    </source>
</evidence>
<feature type="disulfide bond" evidence="7">
    <location>
        <begin position="2073"/>
        <end position="2100"/>
    </location>
</feature>
<dbReference type="InterPro" id="IPR000742">
    <property type="entry name" value="EGF"/>
</dbReference>
<feature type="domain" description="VWFA" evidence="12">
    <location>
        <begin position="50"/>
        <end position="236"/>
    </location>
</feature>
<feature type="disulfide bond" evidence="6">
    <location>
        <begin position="1290"/>
        <end position="1299"/>
    </location>
</feature>
<dbReference type="Pfam" id="PF02494">
    <property type="entry name" value="HYR"/>
    <property type="match status" value="2"/>
</dbReference>
<dbReference type="CDD" id="cd01099">
    <property type="entry name" value="PAN_AP_HGF"/>
    <property type="match status" value="1"/>
</dbReference>
<dbReference type="InterPro" id="IPR000859">
    <property type="entry name" value="CUB_dom"/>
</dbReference>
<feature type="domain" description="Sushi" evidence="14">
    <location>
        <begin position="2349"/>
        <end position="2406"/>
    </location>
</feature>
<dbReference type="InterPro" id="IPR008979">
    <property type="entry name" value="Galactose-bd-like_sf"/>
</dbReference>
<dbReference type="Pfam" id="PF07699">
    <property type="entry name" value="Ephrin_rec_like"/>
    <property type="match status" value="3"/>
</dbReference>
<feature type="disulfide bond" evidence="6">
    <location>
        <begin position="1214"/>
        <end position="1223"/>
    </location>
</feature>
<comment type="caution">
    <text evidence="17">The sequence shown here is derived from an EMBL/GenBank/DDBJ whole genome shotgun (WGS) entry which is preliminary data.</text>
</comment>
<feature type="domain" description="Sushi" evidence="14">
    <location>
        <begin position="2232"/>
        <end position="2290"/>
    </location>
</feature>
<evidence type="ECO:0000256" key="1">
    <source>
        <dbReference type="ARBA" id="ARBA00022536"/>
    </source>
</evidence>
<dbReference type="SMART" id="SM01411">
    <property type="entry name" value="Ephrin_rec_like"/>
    <property type="match status" value="4"/>
</dbReference>
<feature type="domain" description="Sushi" evidence="14">
    <location>
        <begin position="2044"/>
        <end position="2102"/>
    </location>
</feature>
<dbReference type="PROSITE" id="PS50022">
    <property type="entry name" value="FA58C_3"/>
    <property type="match status" value="1"/>
</dbReference>
<dbReference type="InterPro" id="IPR035976">
    <property type="entry name" value="Sushi/SCR/CCP_sf"/>
</dbReference>
<evidence type="ECO:0000256" key="8">
    <source>
        <dbReference type="SAM" id="SignalP"/>
    </source>
</evidence>
<dbReference type="PROSITE" id="PS50923">
    <property type="entry name" value="SUSHI"/>
    <property type="match status" value="10"/>
</dbReference>
<dbReference type="CDD" id="cd00057">
    <property type="entry name" value="FA58C"/>
    <property type="match status" value="1"/>
</dbReference>
<dbReference type="PROSITE" id="PS50825">
    <property type="entry name" value="HYR"/>
    <property type="match status" value="2"/>
</dbReference>
<feature type="domain" description="EGF-like" evidence="11">
    <location>
        <begin position="1264"/>
        <end position="1300"/>
    </location>
</feature>
<dbReference type="SUPFAM" id="SSF49854">
    <property type="entry name" value="Spermadhesin, CUB domain"/>
    <property type="match status" value="2"/>
</dbReference>
<dbReference type="Pfam" id="PF00754">
    <property type="entry name" value="F5_F8_type_C"/>
    <property type="match status" value="1"/>
</dbReference>
<dbReference type="CDD" id="cd00041">
    <property type="entry name" value="CUB"/>
    <property type="match status" value="2"/>
</dbReference>
<evidence type="ECO:0000256" key="7">
    <source>
        <dbReference type="PROSITE-ProRule" id="PRU00302"/>
    </source>
</evidence>
<dbReference type="Pfam" id="PF00084">
    <property type="entry name" value="Sushi"/>
    <property type="match status" value="9"/>
</dbReference>
<feature type="domain" description="HYR" evidence="13">
    <location>
        <begin position="542"/>
        <end position="639"/>
    </location>
</feature>
<dbReference type="SMART" id="SM00181">
    <property type="entry name" value="EGF"/>
    <property type="match status" value="12"/>
</dbReference>
<feature type="domain" description="Sushi" evidence="14">
    <location>
        <begin position="348"/>
        <end position="410"/>
    </location>
</feature>
<keyword evidence="3" id="KW-0677">Repeat</keyword>
<evidence type="ECO:0000256" key="6">
    <source>
        <dbReference type="PROSITE-ProRule" id="PRU00076"/>
    </source>
</evidence>
<feature type="disulfide bond" evidence="6">
    <location>
        <begin position="1854"/>
        <end position="1863"/>
    </location>
</feature>
<dbReference type="InterPro" id="IPR013320">
    <property type="entry name" value="ConA-like_dom_sf"/>
</dbReference>
<dbReference type="Proteomes" id="UP001159405">
    <property type="component" value="Unassembled WGS sequence"/>
</dbReference>
<dbReference type="SMART" id="SM00327">
    <property type="entry name" value="VWA"/>
    <property type="match status" value="1"/>
</dbReference>
<dbReference type="InterPro" id="IPR000421">
    <property type="entry name" value="FA58C"/>
</dbReference>
<dbReference type="InterPro" id="IPR018097">
    <property type="entry name" value="EGF_Ca-bd_CS"/>
</dbReference>
<feature type="chain" id="PRO_5047398209" description="Sushi, von Willebrand factor type A, EGF and pentraxin domain-containing protein 1-like" evidence="8">
    <location>
        <begin position="21"/>
        <end position="2638"/>
    </location>
</feature>
<dbReference type="InterPro" id="IPR001759">
    <property type="entry name" value="PTX_dom"/>
</dbReference>
<dbReference type="PANTHER" id="PTHR45656:SF4">
    <property type="entry name" value="PROTEIN CBR-CLEC-78"/>
    <property type="match status" value="1"/>
</dbReference>
<dbReference type="CDD" id="cd01450">
    <property type="entry name" value="vWFA_subfamily_ECM"/>
    <property type="match status" value="1"/>
</dbReference>
<dbReference type="SMART" id="SM00042">
    <property type="entry name" value="CUB"/>
    <property type="match status" value="2"/>
</dbReference>
<dbReference type="SMART" id="SM00231">
    <property type="entry name" value="FA58C"/>
    <property type="match status" value="1"/>
</dbReference>
<gene>
    <name evidence="17" type="ORF">PLOB_00031174</name>
</gene>
<dbReference type="InterPro" id="IPR035914">
    <property type="entry name" value="Sperma_CUB_dom_sf"/>
</dbReference>
<dbReference type="PRINTS" id="PR00010">
    <property type="entry name" value="EGFBLOOD"/>
</dbReference>
<keyword evidence="5" id="KW-0325">Glycoprotein</keyword>
<feature type="disulfide bond" evidence="7">
    <location>
        <begin position="443"/>
        <end position="470"/>
    </location>
</feature>
<feature type="disulfide bond" evidence="6">
    <location>
        <begin position="1176"/>
        <end position="1185"/>
    </location>
</feature>
<dbReference type="SUPFAM" id="SSF57184">
    <property type="entry name" value="Growth factor receptor domain"/>
    <property type="match status" value="3"/>
</dbReference>
<dbReference type="Pfam" id="PF00092">
    <property type="entry name" value="VWA"/>
    <property type="match status" value="1"/>
</dbReference>
<feature type="domain" description="EGF-like" evidence="11">
    <location>
        <begin position="2002"/>
        <end position="2042"/>
    </location>
</feature>
<dbReference type="PROSITE" id="PS50234">
    <property type="entry name" value="VWFA"/>
    <property type="match status" value="1"/>
</dbReference>
<dbReference type="PROSITE" id="PS00010">
    <property type="entry name" value="ASX_HYDROXYL"/>
    <property type="match status" value="9"/>
</dbReference>
<keyword evidence="1 6" id="KW-0245">EGF-like domain</keyword>
<dbReference type="SUPFAM" id="SSF57535">
    <property type="entry name" value="Complement control module/SCR domain"/>
    <property type="match status" value="9"/>
</dbReference>
<feature type="disulfide bond" evidence="6">
    <location>
        <begin position="1252"/>
        <end position="1261"/>
    </location>
</feature>
<dbReference type="PROSITE" id="PS01187">
    <property type="entry name" value="EGF_CA"/>
    <property type="match status" value="3"/>
</dbReference>
<evidence type="ECO:0000259" key="13">
    <source>
        <dbReference type="PROSITE" id="PS50825"/>
    </source>
</evidence>
<dbReference type="PROSITE" id="PS50948">
    <property type="entry name" value="PAN"/>
    <property type="match status" value="1"/>
</dbReference>
<dbReference type="Gene3D" id="2.60.120.260">
    <property type="entry name" value="Galactose-binding domain-like"/>
    <property type="match status" value="1"/>
</dbReference>
<dbReference type="Gene3D" id="2.10.25.10">
    <property type="entry name" value="Laminin"/>
    <property type="match status" value="10"/>
</dbReference>
<dbReference type="Gene3D" id="2.60.120.290">
    <property type="entry name" value="Spermadhesin, CUB domain"/>
    <property type="match status" value="2"/>
</dbReference>
<feature type="domain" description="CUB" evidence="9">
    <location>
        <begin position="2409"/>
        <end position="2517"/>
    </location>
</feature>
<keyword evidence="4 6" id="KW-1015">Disulfide bond</keyword>
<feature type="domain" description="Pentraxin (PTX)" evidence="16">
    <location>
        <begin position="1381"/>
        <end position="1585"/>
    </location>
</feature>
<dbReference type="PROSITE" id="PS50026">
    <property type="entry name" value="EGF_3"/>
    <property type="match status" value="9"/>
</dbReference>
<dbReference type="Pfam" id="PF00008">
    <property type="entry name" value="EGF"/>
    <property type="match status" value="4"/>
</dbReference>
<dbReference type="InterPro" id="IPR051277">
    <property type="entry name" value="SEZ6_CSMD_C4BPB_Regulators"/>
</dbReference>
<dbReference type="PROSITE" id="PS01186">
    <property type="entry name" value="EGF_2"/>
    <property type="match status" value="7"/>
</dbReference>
<feature type="domain" description="Sushi" evidence="14">
    <location>
        <begin position="2103"/>
        <end position="2167"/>
    </location>
</feature>
<feature type="domain" description="EGF-like" evidence="11">
    <location>
        <begin position="1340"/>
        <end position="1374"/>
    </location>
</feature>
<accession>A0ABN8MWG3</accession>
<dbReference type="InterPro" id="IPR011641">
    <property type="entry name" value="Tyr-kin_ephrin_A/B_rcpt-like"/>
</dbReference>
<evidence type="ECO:0000256" key="5">
    <source>
        <dbReference type="ARBA" id="ARBA00023180"/>
    </source>
</evidence>
<dbReference type="InterPro" id="IPR001881">
    <property type="entry name" value="EGF-like_Ca-bd_dom"/>
</dbReference>
<feature type="disulfide bond" evidence="7">
    <location>
        <begin position="2319"/>
        <end position="2346"/>
    </location>
</feature>
<feature type="domain" description="Sushi" evidence="14">
    <location>
        <begin position="2168"/>
        <end position="2231"/>
    </location>
</feature>
<sequence length="2638" mass="286743">MNAFLYISVFAFVSFRTILCQDWLSVSETELLKLRNEYKNNTFYGNSKSDILFLIDTSGSLSGSDFSEEKKFITNLLNEISVGMEATRVEVIPFGSTASIFIDQVSVPALTKNKCTFNEKFNPMVQSINGYMTNMKDAFQLAYDVCLGPSSGQKRGPLNLVKTTVILLTDGRWNRPSSNPSPVSIATQLHDASVEVFAVGVGNIDYDQLKQVVEDPDKQAFHLTDFDEFSELATYLRGDPYEELWQTQDVDADKCDNTCDALAACACGLVYGDYKCACPKGFAGSGVVGDCNACPASEYKDFVGYADSCTACPANSGHSLSGSTSITDCYCFTGYSGTPHNGDDCTIRYCEALTAPDDGSILGTCSRTYLSECSFQCDEGYELLGNETRQCTVTDKDIMDWSGTTVTCEEIRCPIQSVPDAEVPTGNCTTVELSYGTRCSYYCRRGFERVGSETITCQLDKTWYPSAPVCDEITCPALSTVGVGSYSPATCDDSESSVDSSCTLICPSGYHISYLSTSILTDTRVCLVNGTWEYRESSPTCLDWQPPTINCSAGETITADNDPGTNVSTVTWVFGFTDNSLTENEPGVTEDSFTIVLTINDVNVDTNLPKLLEIGDSTVKYTVTDPAGNSATCSFFVKVSDTEPPTCVDCPADIVIDNVTETTIRVNWDSPTCTDNSGKNPAISSNREKGDLFDVPGSYEVTYTATDTYLNKNENCSFRITLEKKQCPLYEPPDNGALTCNYIGSDPSCSVQCQSGYDFVYTPPFVYYCSGGEWNYFSIAYYDPILPWPDCAKTENPDNLKMASFPYFYYDGDCNDPNTQTEIKENFINLMVYGPVLPLFCASYYPDECNTDTVQVYCGNVTAAERRRRRSTTMAVTIRYDYVFKDTNLTSGTNDQGGQDAYNTEKGKANQTRTGIYNSLATVDWGEFQASSGLELKDKDVDNFNLGEVDAYCSADGAVVRKCDEADYNCASPPCQCTKTEGTVTKCTRCPIGTYYDSDEDDCLLCPEGTYSPSEGALQCQSCPDGTWTVGTRQENFTSCTDNCGPGFYSSTGVEKCFRCPIGTYSSDERNKACTSCPNGTSTVIDAAQGIEDCGMQCAAGTYSDNGVEPCSPCPVGTYQPGSGQTACLPCPGQESTHGTGASSVDFCGEVDTCVSSPCINGGTCANTKESYRCDCPHGYNGDNCDKEIDECVSSPCYQSSTCVNKVNAYQCLCPDEYTGDECELPYSLCNQRTPCVNGVCIDKAGTYDCQCPVEYSETFCEMNINECASNPCQNNGVCISGFESYTCKCQSGYSGVNCQFNIDDCAAAPCKNGGTCVDGLRSYTCQCPTGYTGANCEHAIDRCVGQPCKNGGICVNTLTGYKCLCKPTYYGCRCTQVLSSDYDLSFQVRAVKSYSKIKKTIPDIDAITVAFWMRTSDTKSGTVISYATKEGDVVQDNAFALQDYASFVLFVNNQTVFTGLRANDGQWHHVAITWESAGGTWHAYKDGVETKASSAPFRQGQVITGGGVLILGQEQDELGGGFNTEENFIGDVSQMNVFDYVLSANDIYNLVYSCDYVKGNIAAWADFKEQLFGEYHMTDKSYACDFSAAQRQFYVTYKSYISGSDNKVVDNTDPESCASSCLSEASFICRSFEFDNSTNTCHMSTESTVTSALASSSNSRFFELNCLKSLGVSTSRLVPDDDMTASSQLDTEYAPLGGRLNYQTHFDSQGSITQIGGWSASTNDLNQWLQIKFSQIYQITGVATQGMADIAQWVKTYKLEYSSDGSTWTDYPDTLTGNTDQDTVVRNEVHAFQAMYLRFRPQTWNSHITMRVEVYGCPLTISKPSDSTDECSTSPCQNGGTCVNRYNDYLCVCADGYYGKDCDTAASCAAIGAPIYGTVSSTNYNAGSTLSFTCNSGYFLYGPTTRTCEGGVWTGSQPQCPDENECNNSPCNQWCTNTNGGYVCHCHEGYELQGSTTCVDIDECSISNGGCSHTCHNSAGSFTCSCPTGMELDSGKRSCKDIDECASSNGGCEHSCVNTYQSFYCVCRQGYTLKADQTTCEALSCPSLSSPSNGNVALSSGNLVGSTATYSCNSGYKTTFTSTRYCQADGQWSGGEASCIRVYCPEIGQVEYATRVLSGADGDLNVVGTTATFTCDANYRMPENVDASRTCQGNGTWSGTQPRCVAAFCSPVPVPDNGAVQGYRYELGATLRITCNDGYNLVPSGSSFRTCISDGAGGGLWSGDDPVCELVDCGDPGDPYGGYREITTDTKYQSIVTYTCKPDHHLEGEDSQVCQANGTWSGSKPVCLERSCGNPGVPENGNKNSSSYQYGNSIKFECNVGYTLQGSAVRTCEDNGLWTGTQPTCEIVNCGDPGTPDNGVRYGDVFTFLSTVLLECDPQYKLVGDLTRTCQADGSWTGSQPICEVTSCGQFLSGPSGTVNSSNYPANYDDDEYCTWQIQVPVNKKIRLDFTEFKTESGKDYLMIYDTNHYETPTIIFDGTTYKPPPFTSSGNVLRVRFTSDGATTKKGFSFSYQQVDTSCGGVYEDGSGTISSPGYPNGYADSLDCVWLVYRTTETAEYIFTDFATESGYDTVAITSGRFGDTVLTNGWSGHSIPSGSFTSNTYLWIRFITNVGNSDTRFHEGWTGTYQRYWPYVSS</sequence>
<evidence type="ECO:0000259" key="12">
    <source>
        <dbReference type="PROSITE" id="PS50234"/>
    </source>
</evidence>
<dbReference type="PROSITE" id="PS51828">
    <property type="entry name" value="PTX_2"/>
    <property type="match status" value="1"/>
</dbReference>
<dbReference type="SUPFAM" id="SSF49785">
    <property type="entry name" value="Galactose-binding domain-like"/>
    <property type="match status" value="1"/>
</dbReference>
<evidence type="ECO:0000259" key="11">
    <source>
        <dbReference type="PROSITE" id="PS50026"/>
    </source>
</evidence>